<dbReference type="PANTHER" id="PTHR10192:SF31">
    <property type="entry name" value="MOLYBDOPTERIN MOLYBDENUMTRANSFERASE"/>
    <property type="match status" value="1"/>
</dbReference>
<dbReference type="NCBIfam" id="NF045515">
    <property type="entry name" value="Glp_gephyrin"/>
    <property type="match status" value="1"/>
</dbReference>
<evidence type="ECO:0000259" key="12">
    <source>
        <dbReference type="SMART" id="SM00852"/>
    </source>
</evidence>
<dbReference type="Pfam" id="PF03453">
    <property type="entry name" value="MoeA_N"/>
    <property type="match status" value="1"/>
</dbReference>
<organism evidence="13 14">
    <name type="scientific">Modicisalibacter xianhensis</name>
    <dbReference type="NCBI Taxonomy" id="442341"/>
    <lineage>
        <taxon>Bacteria</taxon>
        <taxon>Pseudomonadati</taxon>
        <taxon>Pseudomonadota</taxon>
        <taxon>Gammaproteobacteria</taxon>
        <taxon>Oceanospirillales</taxon>
        <taxon>Halomonadaceae</taxon>
        <taxon>Modicisalibacter</taxon>
    </lineage>
</organism>
<keyword evidence="6 11" id="KW-0808">Transferase</keyword>
<dbReference type="Gene3D" id="3.40.980.10">
    <property type="entry name" value="MoaB/Mog-like domain"/>
    <property type="match status" value="1"/>
</dbReference>
<evidence type="ECO:0000256" key="5">
    <source>
        <dbReference type="ARBA" id="ARBA00022505"/>
    </source>
</evidence>
<comment type="function">
    <text evidence="2 11">Catalyzes the insertion of molybdate into adenylated molybdopterin with the concomitant release of AMP.</text>
</comment>
<dbReference type="GO" id="GO:0006777">
    <property type="term" value="P:Mo-molybdopterin cofactor biosynthetic process"/>
    <property type="evidence" value="ECO:0007669"/>
    <property type="project" value="UniProtKB-UniRule"/>
</dbReference>
<evidence type="ECO:0000256" key="1">
    <source>
        <dbReference type="ARBA" id="ARBA00001946"/>
    </source>
</evidence>
<evidence type="ECO:0000256" key="3">
    <source>
        <dbReference type="ARBA" id="ARBA00005046"/>
    </source>
</evidence>
<dbReference type="InterPro" id="IPR001453">
    <property type="entry name" value="MoaB/Mog_dom"/>
</dbReference>
<feature type="domain" description="MoaB/Mog" evidence="12">
    <location>
        <begin position="191"/>
        <end position="330"/>
    </location>
</feature>
<keyword evidence="14" id="KW-1185">Reference proteome</keyword>
<comment type="similarity">
    <text evidence="4 11">Belongs to the MoeA family.</text>
</comment>
<dbReference type="GO" id="GO:0046872">
    <property type="term" value="F:metal ion binding"/>
    <property type="evidence" value="ECO:0007669"/>
    <property type="project" value="UniProtKB-UniRule"/>
</dbReference>
<dbReference type="FunFam" id="3.40.980.10:FF:000004">
    <property type="entry name" value="Molybdopterin molybdenumtransferase"/>
    <property type="match status" value="1"/>
</dbReference>
<gene>
    <name evidence="13" type="ORF">SAMN04487959_104213</name>
</gene>
<dbReference type="NCBIfam" id="TIGR00177">
    <property type="entry name" value="molyb_syn"/>
    <property type="match status" value="1"/>
</dbReference>
<keyword evidence="7 11" id="KW-0479">Metal-binding</keyword>
<dbReference type="Pfam" id="PF00994">
    <property type="entry name" value="MoCF_biosynth"/>
    <property type="match status" value="1"/>
</dbReference>
<dbReference type="EC" id="2.10.1.1" evidence="11"/>
<evidence type="ECO:0000256" key="8">
    <source>
        <dbReference type="ARBA" id="ARBA00022842"/>
    </source>
</evidence>
<evidence type="ECO:0000256" key="6">
    <source>
        <dbReference type="ARBA" id="ARBA00022679"/>
    </source>
</evidence>
<dbReference type="UniPathway" id="UPA00344"/>
<keyword evidence="5 11" id="KW-0500">Molybdenum</keyword>
<dbReference type="InterPro" id="IPR036425">
    <property type="entry name" value="MoaB/Mog-like_dom_sf"/>
</dbReference>
<evidence type="ECO:0000256" key="7">
    <source>
        <dbReference type="ARBA" id="ARBA00022723"/>
    </source>
</evidence>
<evidence type="ECO:0000313" key="13">
    <source>
        <dbReference type="EMBL" id="SFH46367.1"/>
    </source>
</evidence>
<dbReference type="STRING" id="442341.SAMN04487959_104213"/>
<dbReference type="Proteomes" id="UP000199040">
    <property type="component" value="Unassembled WGS sequence"/>
</dbReference>
<accession>A0A1I3A8D1</accession>
<dbReference type="SUPFAM" id="SSF63867">
    <property type="entry name" value="MoeA C-terminal domain-like"/>
    <property type="match status" value="1"/>
</dbReference>
<dbReference type="GO" id="GO:0061599">
    <property type="term" value="F:molybdopterin molybdotransferase activity"/>
    <property type="evidence" value="ECO:0007669"/>
    <property type="project" value="UniProtKB-UniRule"/>
</dbReference>
<reference evidence="13 14" key="1">
    <citation type="submission" date="2016-10" db="EMBL/GenBank/DDBJ databases">
        <authorList>
            <person name="de Groot N.N."/>
        </authorList>
    </citation>
    <scope>NUCLEOTIDE SEQUENCE [LARGE SCALE GENOMIC DNA]</scope>
    <source>
        <strain evidence="13 14">CGMCC 1.6848</strain>
    </source>
</reference>
<keyword evidence="8 11" id="KW-0460">Magnesium</keyword>
<keyword evidence="9 11" id="KW-0501">Molybdenum cofactor biosynthesis</keyword>
<dbReference type="RefSeq" id="WP_092844752.1">
    <property type="nucleotide sequence ID" value="NZ_FOPY01000004.1"/>
</dbReference>
<dbReference type="PANTHER" id="PTHR10192">
    <property type="entry name" value="MOLYBDOPTERIN BIOSYNTHESIS PROTEIN"/>
    <property type="match status" value="1"/>
</dbReference>
<dbReference type="InterPro" id="IPR036135">
    <property type="entry name" value="MoeA_linker/N_sf"/>
</dbReference>
<dbReference type="Gene3D" id="3.90.105.10">
    <property type="entry name" value="Molybdopterin biosynthesis moea protein, domain 2"/>
    <property type="match status" value="1"/>
</dbReference>
<comment type="pathway">
    <text evidence="3 11">Cofactor biosynthesis; molybdopterin biosynthesis.</text>
</comment>
<dbReference type="InterPro" id="IPR008284">
    <property type="entry name" value="MoCF_biosynth_CS"/>
</dbReference>
<evidence type="ECO:0000256" key="10">
    <source>
        <dbReference type="ARBA" id="ARBA00047317"/>
    </source>
</evidence>
<protein>
    <recommendedName>
        <fullName evidence="11">Molybdopterin molybdenumtransferase</fullName>
        <ecNumber evidence="11">2.10.1.1</ecNumber>
    </recommendedName>
</protein>
<sequence length="417" mass="44305">MDASCFDHDERLLGVDEAAAALRKLFPSPMASERLPLASLLGRVLATDIRSPIDVPQNTNAALDGVALAWSGPERSRFDIVGESLAGCRHDGLVADGHAVRITTGAPLPAGTDTVIMQEQLEFGGDGGSPWVAIPRPQAVRRGQNVRHAGEDIAQGATAIQAGTRLKSQHLGLLASLGHTDAEVHRRPKVALFSTGNEVTAPGQPLPRDGIYDANRFSLLGLLATLGCEVQDLGILADEPGSVEQALALAAGEADMVLTSGGVSVGQADWVRHALRSSGRLCFWRIAMRPGKPLAFGLLGERTVPFFGLPGNPVAAMVAFLQFVQPWLRALQGETNWRQLRLKAIADEALSSREGRTDYLRGIYVGDDRGRLHVRSTGQQGSGMLTSMVAANCLIEIDPSRSAVAPGETVTIQPFES</sequence>
<dbReference type="CDD" id="cd00887">
    <property type="entry name" value="MoeA"/>
    <property type="match status" value="1"/>
</dbReference>
<evidence type="ECO:0000256" key="2">
    <source>
        <dbReference type="ARBA" id="ARBA00002901"/>
    </source>
</evidence>
<comment type="cofactor">
    <cofactor evidence="1 11">
        <name>Mg(2+)</name>
        <dbReference type="ChEBI" id="CHEBI:18420"/>
    </cofactor>
</comment>
<proteinExistence type="inferred from homology"/>
<dbReference type="GO" id="GO:0005829">
    <property type="term" value="C:cytosol"/>
    <property type="evidence" value="ECO:0007669"/>
    <property type="project" value="TreeGrafter"/>
</dbReference>
<evidence type="ECO:0000313" key="14">
    <source>
        <dbReference type="Proteomes" id="UP000199040"/>
    </source>
</evidence>
<name>A0A1I3A8D1_9GAMM</name>
<evidence type="ECO:0000256" key="11">
    <source>
        <dbReference type="RuleBase" id="RU365090"/>
    </source>
</evidence>
<dbReference type="Pfam" id="PF03454">
    <property type="entry name" value="MoeA_C"/>
    <property type="match status" value="1"/>
</dbReference>
<dbReference type="SMART" id="SM00852">
    <property type="entry name" value="MoCF_biosynth"/>
    <property type="match status" value="1"/>
</dbReference>
<evidence type="ECO:0000256" key="4">
    <source>
        <dbReference type="ARBA" id="ARBA00010763"/>
    </source>
</evidence>
<dbReference type="Gene3D" id="2.170.190.11">
    <property type="entry name" value="Molybdopterin biosynthesis moea protein, domain 3"/>
    <property type="match status" value="1"/>
</dbReference>
<dbReference type="InterPro" id="IPR005110">
    <property type="entry name" value="MoeA_linker/N"/>
</dbReference>
<dbReference type="EMBL" id="FOPY01000004">
    <property type="protein sequence ID" value="SFH46367.1"/>
    <property type="molecule type" value="Genomic_DNA"/>
</dbReference>
<dbReference type="AlphaFoldDB" id="A0A1I3A8D1"/>
<dbReference type="SUPFAM" id="SSF53218">
    <property type="entry name" value="Molybdenum cofactor biosynthesis proteins"/>
    <property type="match status" value="1"/>
</dbReference>
<dbReference type="InterPro" id="IPR036688">
    <property type="entry name" value="MoeA_C_domain_IV_sf"/>
</dbReference>
<evidence type="ECO:0000256" key="9">
    <source>
        <dbReference type="ARBA" id="ARBA00023150"/>
    </source>
</evidence>
<dbReference type="InterPro" id="IPR038987">
    <property type="entry name" value="MoeA-like"/>
</dbReference>
<dbReference type="PROSITE" id="PS01079">
    <property type="entry name" value="MOCF_BIOSYNTHESIS_2"/>
    <property type="match status" value="1"/>
</dbReference>
<dbReference type="Gene3D" id="2.40.340.10">
    <property type="entry name" value="MoeA, C-terminal, domain IV"/>
    <property type="match status" value="1"/>
</dbReference>
<dbReference type="SUPFAM" id="SSF63882">
    <property type="entry name" value="MoeA N-terminal region -like"/>
    <property type="match status" value="1"/>
</dbReference>
<comment type="catalytic activity">
    <reaction evidence="10">
        <text>adenylyl-molybdopterin + molybdate = Mo-molybdopterin + AMP + H(+)</text>
        <dbReference type="Rhea" id="RHEA:35047"/>
        <dbReference type="ChEBI" id="CHEBI:15378"/>
        <dbReference type="ChEBI" id="CHEBI:36264"/>
        <dbReference type="ChEBI" id="CHEBI:62727"/>
        <dbReference type="ChEBI" id="CHEBI:71302"/>
        <dbReference type="ChEBI" id="CHEBI:456215"/>
        <dbReference type="EC" id="2.10.1.1"/>
    </reaction>
</comment>
<dbReference type="InterPro" id="IPR005111">
    <property type="entry name" value="MoeA_C_domain_IV"/>
</dbReference>